<dbReference type="EMBL" id="FNPG01000050">
    <property type="protein sequence ID" value="SDY83918.1"/>
    <property type="molecule type" value="Genomic_DNA"/>
</dbReference>
<keyword evidence="2" id="KW-1185">Reference proteome</keyword>
<dbReference type="OrthoDB" id="2062116at2"/>
<name>A0A1H3N535_9FIRM</name>
<dbReference type="Proteomes" id="UP000183918">
    <property type="component" value="Unassembled WGS sequence"/>
</dbReference>
<proteinExistence type="predicted"/>
<evidence type="ECO:0000313" key="2">
    <source>
        <dbReference type="Proteomes" id="UP000183918"/>
    </source>
</evidence>
<dbReference type="STRING" id="1122142.SAMN02910414_02481"/>
<gene>
    <name evidence="1" type="ORF">SAMN02910414_02481</name>
</gene>
<sequence length="79" mass="9330">MFWNASSIDKQLKNKFGVFVKKAYIEAYYEEDYIRKISNIEWNRVAVTIRESGDENIANWLEQNLSLIPKVMDNISRIA</sequence>
<evidence type="ECO:0000313" key="1">
    <source>
        <dbReference type="EMBL" id="SDY83918.1"/>
    </source>
</evidence>
<dbReference type="RefSeq" id="WP_074719259.1">
    <property type="nucleotide sequence ID" value="NZ_FNPG01000050.1"/>
</dbReference>
<accession>A0A1H3N535</accession>
<reference evidence="1 2" key="1">
    <citation type="submission" date="2016-10" db="EMBL/GenBank/DDBJ databases">
        <authorList>
            <person name="de Groot N.N."/>
        </authorList>
    </citation>
    <scope>NUCLEOTIDE SEQUENCE [LARGE SCALE GENOMIC DNA]</scope>
    <source>
        <strain evidence="1 2">DSM 14045</strain>
    </source>
</reference>
<dbReference type="AlphaFoldDB" id="A0A1H3N535"/>
<organism evidence="1 2">
    <name type="scientific">Lachnobacterium bovis DSM 14045</name>
    <dbReference type="NCBI Taxonomy" id="1122142"/>
    <lineage>
        <taxon>Bacteria</taxon>
        <taxon>Bacillati</taxon>
        <taxon>Bacillota</taxon>
        <taxon>Clostridia</taxon>
        <taxon>Lachnospirales</taxon>
        <taxon>Lachnospiraceae</taxon>
        <taxon>Lachnobacterium</taxon>
    </lineage>
</organism>
<protein>
    <submittedName>
        <fullName evidence="1">Uncharacterized protein</fullName>
    </submittedName>
</protein>